<evidence type="ECO:0000313" key="1">
    <source>
        <dbReference type="EMBL" id="QHT90028.1"/>
    </source>
</evidence>
<dbReference type="EMBL" id="MN740152">
    <property type="protein sequence ID" value="QHT90028.1"/>
    <property type="molecule type" value="Genomic_DNA"/>
</dbReference>
<reference evidence="1" key="1">
    <citation type="journal article" date="2020" name="Nature">
        <title>Giant virus diversity and host interactions through global metagenomics.</title>
        <authorList>
            <person name="Schulz F."/>
            <person name="Roux S."/>
            <person name="Paez-Espino D."/>
            <person name="Jungbluth S."/>
            <person name="Walsh D.A."/>
            <person name="Denef V.J."/>
            <person name="McMahon K.D."/>
            <person name="Konstantinidis K.T."/>
            <person name="Eloe-Fadrosh E.A."/>
            <person name="Kyrpides N.C."/>
            <person name="Woyke T."/>
        </authorList>
    </citation>
    <scope>NUCLEOTIDE SEQUENCE</scope>
    <source>
        <strain evidence="1">GVMAG-M-3300023184-62</strain>
    </source>
</reference>
<organism evidence="1">
    <name type="scientific">viral metagenome</name>
    <dbReference type="NCBI Taxonomy" id="1070528"/>
    <lineage>
        <taxon>unclassified sequences</taxon>
        <taxon>metagenomes</taxon>
        <taxon>organismal metagenomes</taxon>
    </lineage>
</organism>
<dbReference type="AlphaFoldDB" id="A0A6C0IAG4"/>
<accession>A0A6C0IAG4</accession>
<protein>
    <submittedName>
        <fullName evidence="1">Uncharacterized protein</fullName>
    </submittedName>
</protein>
<proteinExistence type="predicted"/>
<name>A0A6C0IAG4_9ZZZZ</name>
<sequence length="102" mass="10490">MCSEQVPAAGAALDTLVLVRLARAGLGGSLHLRLGERGGSGRLLADLLRSGRASQSGLVGSQDGLRVRDSSAEGLGGEREGDGGGHLVDWWGGGNTLEWIRL</sequence>